<feature type="region of interest" description="Disordered" evidence="1">
    <location>
        <begin position="13"/>
        <end position="41"/>
    </location>
</feature>
<name>A0ABR0E681_ZASCE</name>
<sequence>MSALNMLSWLKQRKASKTKPRPTISAPLPTANAPEEASLQPPAAALVHQPDNCHFLKKLPAELRIKIYEYTFSDFYPEPTKLAVDYSYMRIRTASAPLIQVCRLIRNEAVGYYCNRLRQLDADVRQCHQLSSLLFDNHVQKTNSHHSNQQYDEYIDCTHVLYEMLLASAQISDYKDKITMGVRNKIGDLLQLGYWTGNWWAEDYLQERAQQRGLEMGQVSLDEAGPIDLGG</sequence>
<gene>
    <name evidence="2" type="ORF">PRZ48_012583</name>
</gene>
<keyword evidence="3" id="KW-1185">Reference proteome</keyword>
<protein>
    <submittedName>
        <fullName evidence="2">Uncharacterized protein</fullName>
    </submittedName>
</protein>
<evidence type="ECO:0000313" key="2">
    <source>
        <dbReference type="EMBL" id="KAK4496603.1"/>
    </source>
</evidence>
<comment type="caution">
    <text evidence="2">The sequence shown here is derived from an EMBL/GenBank/DDBJ whole genome shotgun (WGS) entry which is preliminary data.</text>
</comment>
<evidence type="ECO:0000256" key="1">
    <source>
        <dbReference type="SAM" id="MobiDB-lite"/>
    </source>
</evidence>
<evidence type="ECO:0000313" key="3">
    <source>
        <dbReference type="Proteomes" id="UP001305779"/>
    </source>
</evidence>
<dbReference type="EMBL" id="JAXOVC010000010">
    <property type="protein sequence ID" value="KAK4496603.1"/>
    <property type="molecule type" value="Genomic_DNA"/>
</dbReference>
<accession>A0ABR0E681</accession>
<reference evidence="2 3" key="1">
    <citation type="journal article" date="2023" name="G3 (Bethesda)">
        <title>A chromosome-level genome assembly of Zasmidium syzygii isolated from banana leaves.</title>
        <authorList>
            <person name="van Westerhoven A.C."/>
            <person name="Mehrabi R."/>
            <person name="Talebi R."/>
            <person name="Steentjes M.B.F."/>
            <person name="Corcolon B."/>
            <person name="Chong P.A."/>
            <person name="Kema G.H.J."/>
            <person name="Seidl M.F."/>
        </authorList>
    </citation>
    <scope>NUCLEOTIDE SEQUENCE [LARGE SCALE GENOMIC DNA]</scope>
    <source>
        <strain evidence="2 3">P124</strain>
    </source>
</reference>
<dbReference type="Proteomes" id="UP001305779">
    <property type="component" value="Unassembled WGS sequence"/>
</dbReference>
<organism evidence="2 3">
    <name type="scientific">Zasmidium cellare</name>
    <name type="common">Wine cellar mold</name>
    <name type="synonym">Racodium cellare</name>
    <dbReference type="NCBI Taxonomy" id="395010"/>
    <lineage>
        <taxon>Eukaryota</taxon>
        <taxon>Fungi</taxon>
        <taxon>Dikarya</taxon>
        <taxon>Ascomycota</taxon>
        <taxon>Pezizomycotina</taxon>
        <taxon>Dothideomycetes</taxon>
        <taxon>Dothideomycetidae</taxon>
        <taxon>Mycosphaerellales</taxon>
        <taxon>Mycosphaerellaceae</taxon>
        <taxon>Zasmidium</taxon>
    </lineage>
</organism>
<proteinExistence type="predicted"/>